<dbReference type="RefSeq" id="WP_191194058.1">
    <property type="nucleotide sequence ID" value="NZ_JACXYZ010000001.1"/>
</dbReference>
<dbReference type="PANTHER" id="PTHR42760:SF133">
    <property type="entry name" value="3-OXOACYL-[ACYL-CARRIER-PROTEIN] REDUCTASE"/>
    <property type="match status" value="1"/>
</dbReference>
<name>A0ABR8N9J5_9ACTN</name>
<dbReference type="Proteomes" id="UP000618818">
    <property type="component" value="Unassembled WGS sequence"/>
</dbReference>
<comment type="similarity">
    <text evidence="1">Belongs to the short-chain dehydrogenases/reductases (SDR) family.</text>
</comment>
<dbReference type="InterPro" id="IPR036291">
    <property type="entry name" value="NAD(P)-bd_dom_sf"/>
</dbReference>
<dbReference type="InterPro" id="IPR002347">
    <property type="entry name" value="SDR_fam"/>
</dbReference>
<dbReference type="EMBL" id="JACXYZ010000001">
    <property type="protein sequence ID" value="MBD3924271.1"/>
    <property type="molecule type" value="Genomic_DNA"/>
</dbReference>
<dbReference type="Pfam" id="PF13561">
    <property type="entry name" value="adh_short_C2"/>
    <property type="match status" value="1"/>
</dbReference>
<sequence>MSTPIRRAVVTGVSRGLGLAIAARFLDDGYAVVGISRGASPLAGRDGFSALRADLSDHDVCATVIDSVRSDHGPIDVLVNNAATMVYTSVADITADQLQTIVDLNLTTPFILSRDVVRNWLAEGATGNIVNISSVESDVAWPNPLQAAYATTKGGLVGLTRAMALELAGSGIRVNAVAPGALATEMSSPDPNVLDLIPQGRLGTPEEIAASVAHVAGPDASYMTGEVLYIDGGYRLQ</sequence>
<evidence type="ECO:0000256" key="1">
    <source>
        <dbReference type="ARBA" id="ARBA00006484"/>
    </source>
</evidence>
<reference evidence="3 4" key="1">
    <citation type="submission" date="2020-09" db="EMBL/GenBank/DDBJ databases">
        <title>novel species in genus Nocardioides.</title>
        <authorList>
            <person name="Zhang G."/>
        </authorList>
    </citation>
    <scope>NUCLEOTIDE SEQUENCE [LARGE SCALE GENOMIC DNA]</scope>
    <source>
        <strain evidence="3 4">KCTC 39551</strain>
    </source>
</reference>
<keyword evidence="2" id="KW-0560">Oxidoreductase</keyword>
<comment type="caution">
    <text evidence="3">The sequence shown here is derived from an EMBL/GenBank/DDBJ whole genome shotgun (WGS) entry which is preliminary data.</text>
</comment>
<evidence type="ECO:0000256" key="2">
    <source>
        <dbReference type="ARBA" id="ARBA00023002"/>
    </source>
</evidence>
<keyword evidence="4" id="KW-1185">Reference proteome</keyword>
<dbReference type="CDD" id="cd05233">
    <property type="entry name" value="SDR_c"/>
    <property type="match status" value="1"/>
</dbReference>
<proteinExistence type="inferred from homology"/>
<organism evidence="3 4">
    <name type="scientific">Nocardioides cavernae</name>
    <dbReference type="NCBI Taxonomy" id="1921566"/>
    <lineage>
        <taxon>Bacteria</taxon>
        <taxon>Bacillati</taxon>
        <taxon>Actinomycetota</taxon>
        <taxon>Actinomycetes</taxon>
        <taxon>Propionibacteriales</taxon>
        <taxon>Nocardioidaceae</taxon>
        <taxon>Nocardioides</taxon>
    </lineage>
</organism>
<evidence type="ECO:0000313" key="4">
    <source>
        <dbReference type="Proteomes" id="UP000618818"/>
    </source>
</evidence>
<dbReference type="SUPFAM" id="SSF51735">
    <property type="entry name" value="NAD(P)-binding Rossmann-fold domains"/>
    <property type="match status" value="1"/>
</dbReference>
<evidence type="ECO:0000313" key="3">
    <source>
        <dbReference type="EMBL" id="MBD3924271.1"/>
    </source>
</evidence>
<accession>A0ABR8N9J5</accession>
<gene>
    <name evidence="3" type="ORF">IEZ26_06530</name>
</gene>
<dbReference type="Gene3D" id="3.40.50.720">
    <property type="entry name" value="NAD(P)-binding Rossmann-like Domain"/>
    <property type="match status" value="1"/>
</dbReference>
<dbReference type="PANTHER" id="PTHR42760">
    <property type="entry name" value="SHORT-CHAIN DEHYDROGENASES/REDUCTASES FAMILY MEMBER"/>
    <property type="match status" value="1"/>
</dbReference>
<dbReference type="PRINTS" id="PR00081">
    <property type="entry name" value="GDHRDH"/>
</dbReference>
<dbReference type="PRINTS" id="PR00080">
    <property type="entry name" value="SDRFAMILY"/>
</dbReference>
<protein>
    <submittedName>
        <fullName evidence="3">SDR family oxidoreductase</fullName>
    </submittedName>
</protein>